<sequence length="378" mass="40893">MTKLHFDARDLFRAARLGWSLKKMWVAFCGLLAHYVVYAGGAYAGLALSQGTPLRGLWGQHGFFPEPTPTLIYYVGAVLAFFILLVTSCAICRVTYQHLKGDAFYASGEAWQFTRSCWRSVIFGPLLVFALLVLFLACGALIGVAGRYIPALGELGVAVSFLPIFFAALVALFIAFALLVALLFAPAIVGTAQDDALEVVIQSFSLLWSQPWRLLLYYAGVLVTVKIGAFILGCLTFYALYLINAVCGLAMGEKLSAMMLVALQYVPDDLIAFFFTGGVLPYPDLLARFPDAAWPSGSLLWAGRLLAVSLLLVVGFVLSYILSAHSAGITLIYLILRKKKDGEDLLEREDEEEQAADAAKAADAKGEGDEEKGAKTGG</sequence>
<feature type="transmembrane region" description="Helical" evidence="2">
    <location>
        <begin position="25"/>
        <end position="51"/>
    </location>
</feature>
<comment type="caution">
    <text evidence="3">The sequence shown here is derived from an EMBL/GenBank/DDBJ whole genome shotgun (WGS) entry which is preliminary data.</text>
</comment>
<organism evidence="3 4">
    <name type="scientific">Handelsmanbacteria sp. (strain RIFCSPLOWO2_12_FULL_64_10)</name>
    <dbReference type="NCBI Taxonomy" id="1817868"/>
    <lineage>
        <taxon>Bacteria</taxon>
        <taxon>Candidatus Handelsmaniibacteriota</taxon>
    </lineage>
</organism>
<reference evidence="3 4" key="1">
    <citation type="journal article" date="2016" name="Nat. Commun.">
        <title>Thousands of microbial genomes shed light on interconnected biogeochemical processes in an aquifer system.</title>
        <authorList>
            <person name="Anantharaman K."/>
            <person name="Brown C.T."/>
            <person name="Hug L.A."/>
            <person name="Sharon I."/>
            <person name="Castelle C.J."/>
            <person name="Probst A.J."/>
            <person name="Thomas B.C."/>
            <person name="Singh A."/>
            <person name="Wilkins M.J."/>
            <person name="Karaoz U."/>
            <person name="Brodie E.L."/>
            <person name="Williams K.H."/>
            <person name="Hubbard S.S."/>
            <person name="Banfield J.F."/>
        </authorList>
    </citation>
    <scope>NUCLEOTIDE SEQUENCE [LARGE SCALE GENOMIC DNA]</scope>
    <source>
        <strain evidence="4">RIFCSPLOWO2_12_FULL_64_10</strain>
    </source>
</reference>
<proteinExistence type="predicted"/>
<evidence type="ECO:0000256" key="1">
    <source>
        <dbReference type="SAM" id="MobiDB-lite"/>
    </source>
</evidence>
<feature type="transmembrane region" description="Helical" evidence="2">
    <location>
        <begin position="161"/>
        <end position="184"/>
    </location>
</feature>
<gene>
    <name evidence="3" type="ORF">A3F84_20180</name>
</gene>
<keyword evidence="2" id="KW-0472">Membrane</keyword>
<feature type="compositionally biased region" description="Acidic residues" evidence="1">
    <location>
        <begin position="346"/>
        <end position="355"/>
    </location>
</feature>
<evidence type="ECO:0000313" key="4">
    <source>
        <dbReference type="Proteomes" id="UP000178606"/>
    </source>
</evidence>
<protein>
    <submittedName>
        <fullName evidence="3">Uncharacterized protein</fullName>
    </submittedName>
</protein>
<feature type="transmembrane region" description="Helical" evidence="2">
    <location>
        <begin position="121"/>
        <end position="149"/>
    </location>
</feature>
<name>A0A1F6C3R6_HANXR</name>
<dbReference type="AlphaFoldDB" id="A0A1F6C3R6"/>
<accession>A0A1F6C3R6</accession>
<keyword evidence="2" id="KW-1133">Transmembrane helix</keyword>
<feature type="transmembrane region" description="Helical" evidence="2">
    <location>
        <begin position="218"/>
        <end position="243"/>
    </location>
</feature>
<evidence type="ECO:0000313" key="3">
    <source>
        <dbReference type="EMBL" id="OGG43815.1"/>
    </source>
</evidence>
<feature type="region of interest" description="Disordered" evidence="1">
    <location>
        <begin position="346"/>
        <end position="378"/>
    </location>
</feature>
<feature type="compositionally biased region" description="Basic and acidic residues" evidence="1">
    <location>
        <begin position="360"/>
        <end position="378"/>
    </location>
</feature>
<dbReference type="EMBL" id="MFKF01000425">
    <property type="protein sequence ID" value="OGG43815.1"/>
    <property type="molecule type" value="Genomic_DNA"/>
</dbReference>
<evidence type="ECO:0000256" key="2">
    <source>
        <dbReference type="SAM" id="Phobius"/>
    </source>
</evidence>
<feature type="transmembrane region" description="Helical" evidence="2">
    <location>
        <begin position="71"/>
        <end position="92"/>
    </location>
</feature>
<dbReference type="Proteomes" id="UP000178606">
    <property type="component" value="Unassembled WGS sequence"/>
</dbReference>
<keyword evidence="2" id="KW-0812">Transmembrane</keyword>
<feature type="transmembrane region" description="Helical" evidence="2">
    <location>
        <begin position="305"/>
        <end position="336"/>
    </location>
</feature>